<keyword evidence="4" id="KW-0963">Cytoplasm</keyword>
<accession>A0AAU7V936</accession>
<dbReference type="Gene3D" id="3.90.870.10">
    <property type="entry name" value="DHBP synthase"/>
    <property type="match status" value="1"/>
</dbReference>
<evidence type="ECO:0000256" key="10">
    <source>
        <dbReference type="ARBA" id="ARBA00029774"/>
    </source>
</evidence>
<feature type="domain" description="YrdC-like" evidence="12">
    <location>
        <begin position="1"/>
        <end position="188"/>
    </location>
</feature>
<dbReference type="GO" id="GO:0000049">
    <property type="term" value="F:tRNA binding"/>
    <property type="evidence" value="ECO:0007669"/>
    <property type="project" value="TreeGrafter"/>
</dbReference>
<dbReference type="GO" id="GO:0003725">
    <property type="term" value="F:double-stranded RNA binding"/>
    <property type="evidence" value="ECO:0007669"/>
    <property type="project" value="InterPro"/>
</dbReference>
<dbReference type="AlphaFoldDB" id="A0AAU7V936"/>
<dbReference type="PANTHER" id="PTHR17490:SF16">
    <property type="entry name" value="THREONYLCARBAMOYL-AMP SYNTHASE"/>
    <property type="match status" value="1"/>
</dbReference>
<dbReference type="InterPro" id="IPR006070">
    <property type="entry name" value="Sua5-like_dom"/>
</dbReference>
<sequence>MNATESTRAGQLIVLPTDTVYGIGANPFDQEAVTRLLAAKGRRETMPPPVLFARADEALAVADWGRVGERAARAAARLAQRYWPGALTLIVPTSAEFGWDLSLRGHTVAVRVPDQDQTRELLAETGPLAVTSANLTGEPPALTIEQARAYFGEKVSVYLDGGPARIGEASTIIDCSQWPPQLVRAGALDWEEIARDLGSLT</sequence>
<name>A0AAU7V936_9ACTO</name>
<reference evidence="13" key="1">
    <citation type="submission" date="2023-11" db="EMBL/GenBank/DDBJ databases">
        <title>Scrofimicrobium hongkongense sp. nov., isolated from a patient with peritonitis.</title>
        <authorList>
            <person name="Lao H.Y."/>
            <person name="Wong A.Y.P."/>
            <person name="Ng T.L."/>
            <person name="Wong R.Y.L."/>
            <person name="Yau M.C.Y."/>
            <person name="Lam J.Y.W."/>
            <person name="Siu G.K.H."/>
        </authorList>
    </citation>
    <scope>NUCLEOTIDE SEQUENCE</scope>
    <source>
        <strain evidence="13">R131</strain>
    </source>
</reference>
<evidence type="ECO:0000256" key="1">
    <source>
        <dbReference type="ARBA" id="ARBA00004496"/>
    </source>
</evidence>
<dbReference type="GO" id="GO:0061710">
    <property type="term" value="F:L-threonylcarbamoyladenylate synthase"/>
    <property type="evidence" value="ECO:0007669"/>
    <property type="project" value="UniProtKB-EC"/>
</dbReference>
<dbReference type="InterPro" id="IPR017945">
    <property type="entry name" value="DHBP_synth_RibB-like_a/b_dom"/>
</dbReference>
<comment type="similarity">
    <text evidence="2">Belongs to the SUA5 family.</text>
</comment>
<proteinExistence type="inferred from homology"/>
<dbReference type="EC" id="2.7.7.87" evidence="3"/>
<comment type="subcellular location">
    <subcellularLocation>
        <location evidence="1">Cytoplasm</location>
    </subcellularLocation>
</comment>
<dbReference type="GO" id="GO:0005737">
    <property type="term" value="C:cytoplasm"/>
    <property type="evidence" value="ECO:0007669"/>
    <property type="project" value="UniProtKB-SubCell"/>
</dbReference>
<keyword evidence="9" id="KW-0067">ATP-binding</keyword>
<dbReference type="InterPro" id="IPR050156">
    <property type="entry name" value="TC-AMP_synthase_SUA5"/>
</dbReference>
<evidence type="ECO:0000256" key="4">
    <source>
        <dbReference type="ARBA" id="ARBA00022490"/>
    </source>
</evidence>
<evidence type="ECO:0000256" key="8">
    <source>
        <dbReference type="ARBA" id="ARBA00022741"/>
    </source>
</evidence>
<evidence type="ECO:0000256" key="2">
    <source>
        <dbReference type="ARBA" id="ARBA00007663"/>
    </source>
</evidence>
<organism evidence="13">
    <name type="scientific">Scrofimicrobium appendicitidis</name>
    <dbReference type="NCBI Taxonomy" id="3079930"/>
    <lineage>
        <taxon>Bacteria</taxon>
        <taxon>Bacillati</taxon>
        <taxon>Actinomycetota</taxon>
        <taxon>Actinomycetes</taxon>
        <taxon>Actinomycetales</taxon>
        <taxon>Actinomycetaceae</taxon>
        <taxon>Scrofimicrobium</taxon>
    </lineage>
</organism>
<evidence type="ECO:0000256" key="3">
    <source>
        <dbReference type="ARBA" id="ARBA00012584"/>
    </source>
</evidence>
<evidence type="ECO:0000259" key="12">
    <source>
        <dbReference type="PROSITE" id="PS51163"/>
    </source>
</evidence>
<dbReference type="Pfam" id="PF01300">
    <property type="entry name" value="Sua5_yciO_yrdC"/>
    <property type="match status" value="1"/>
</dbReference>
<keyword evidence="8" id="KW-0547">Nucleotide-binding</keyword>
<gene>
    <name evidence="13" type="ORF">SAC06_03075</name>
</gene>
<evidence type="ECO:0000256" key="9">
    <source>
        <dbReference type="ARBA" id="ARBA00022840"/>
    </source>
</evidence>
<dbReference type="SUPFAM" id="SSF55821">
    <property type="entry name" value="YrdC/RibB"/>
    <property type="match status" value="1"/>
</dbReference>
<dbReference type="NCBIfam" id="TIGR00057">
    <property type="entry name" value="L-threonylcarbamoyladenylate synthase"/>
    <property type="match status" value="1"/>
</dbReference>
<protein>
    <recommendedName>
        <fullName evidence="10">L-threonylcarbamoyladenylate synthase</fullName>
        <ecNumber evidence="3">2.7.7.87</ecNumber>
    </recommendedName>
    <alternativeName>
        <fullName evidence="10">L-threonylcarbamoyladenylate synthase</fullName>
    </alternativeName>
</protein>
<evidence type="ECO:0000256" key="5">
    <source>
        <dbReference type="ARBA" id="ARBA00022679"/>
    </source>
</evidence>
<dbReference type="GO" id="GO:0008033">
    <property type="term" value="P:tRNA processing"/>
    <property type="evidence" value="ECO:0007669"/>
    <property type="project" value="UniProtKB-KW"/>
</dbReference>
<evidence type="ECO:0000313" key="13">
    <source>
        <dbReference type="EMBL" id="XBW08558.1"/>
    </source>
</evidence>
<dbReference type="RefSeq" id="WP_350258758.1">
    <property type="nucleotide sequence ID" value="NZ_CP138335.1"/>
</dbReference>
<evidence type="ECO:0000256" key="11">
    <source>
        <dbReference type="ARBA" id="ARBA00048366"/>
    </source>
</evidence>
<keyword evidence="6" id="KW-0819">tRNA processing</keyword>
<evidence type="ECO:0000256" key="7">
    <source>
        <dbReference type="ARBA" id="ARBA00022695"/>
    </source>
</evidence>
<comment type="catalytic activity">
    <reaction evidence="11">
        <text>L-threonine + hydrogencarbonate + ATP = L-threonylcarbamoyladenylate + diphosphate + H2O</text>
        <dbReference type="Rhea" id="RHEA:36407"/>
        <dbReference type="ChEBI" id="CHEBI:15377"/>
        <dbReference type="ChEBI" id="CHEBI:17544"/>
        <dbReference type="ChEBI" id="CHEBI:30616"/>
        <dbReference type="ChEBI" id="CHEBI:33019"/>
        <dbReference type="ChEBI" id="CHEBI:57926"/>
        <dbReference type="ChEBI" id="CHEBI:73682"/>
        <dbReference type="EC" id="2.7.7.87"/>
    </reaction>
</comment>
<dbReference type="PROSITE" id="PS51163">
    <property type="entry name" value="YRDC"/>
    <property type="match status" value="1"/>
</dbReference>
<dbReference type="EMBL" id="CP138335">
    <property type="protein sequence ID" value="XBW08558.1"/>
    <property type="molecule type" value="Genomic_DNA"/>
</dbReference>
<dbReference type="GO" id="GO:0006450">
    <property type="term" value="P:regulation of translational fidelity"/>
    <property type="evidence" value="ECO:0007669"/>
    <property type="project" value="TreeGrafter"/>
</dbReference>
<dbReference type="KEGG" id="sapp:SAC06_03075"/>
<dbReference type="PANTHER" id="PTHR17490">
    <property type="entry name" value="SUA5"/>
    <property type="match status" value="1"/>
</dbReference>
<evidence type="ECO:0000256" key="6">
    <source>
        <dbReference type="ARBA" id="ARBA00022694"/>
    </source>
</evidence>
<dbReference type="GO" id="GO:0005524">
    <property type="term" value="F:ATP binding"/>
    <property type="evidence" value="ECO:0007669"/>
    <property type="project" value="UniProtKB-KW"/>
</dbReference>
<keyword evidence="5 13" id="KW-0808">Transferase</keyword>
<keyword evidence="7 13" id="KW-0548">Nucleotidyltransferase</keyword>